<comment type="caution">
    <text evidence="2">The sequence shown here is derived from an EMBL/GenBank/DDBJ whole genome shotgun (WGS) entry which is preliminary data.</text>
</comment>
<evidence type="ECO:0008006" key="4">
    <source>
        <dbReference type="Google" id="ProtNLM"/>
    </source>
</evidence>
<keyword evidence="1" id="KW-1133">Transmembrane helix</keyword>
<evidence type="ECO:0000313" key="3">
    <source>
        <dbReference type="Proteomes" id="UP000734218"/>
    </source>
</evidence>
<organism evidence="2 3">
    <name type="scientific">Sphingomonas jejuensis</name>
    <dbReference type="NCBI Taxonomy" id="904715"/>
    <lineage>
        <taxon>Bacteria</taxon>
        <taxon>Pseudomonadati</taxon>
        <taxon>Pseudomonadota</taxon>
        <taxon>Alphaproteobacteria</taxon>
        <taxon>Sphingomonadales</taxon>
        <taxon>Sphingomonadaceae</taxon>
        <taxon>Sphingomonas</taxon>
    </lineage>
</organism>
<gene>
    <name evidence="2" type="ORF">GGR88_000846</name>
</gene>
<protein>
    <recommendedName>
        <fullName evidence="4">EamA-like transporter family protein</fullName>
    </recommendedName>
</protein>
<evidence type="ECO:0000256" key="1">
    <source>
        <dbReference type="SAM" id="Phobius"/>
    </source>
</evidence>
<keyword evidence="1" id="KW-0812">Transmembrane</keyword>
<keyword evidence="1" id="KW-0472">Membrane</keyword>
<proteinExistence type="predicted"/>
<reference evidence="2 3" key="1">
    <citation type="submission" date="2020-03" db="EMBL/GenBank/DDBJ databases">
        <title>Genomic Encyclopedia of Type Strains, Phase IV (KMG-IV): sequencing the most valuable type-strain genomes for metagenomic binning, comparative biology and taxonomic classification.</title>
        <authorList>
            <person name="Goeker M."/>
        </authorList>
    </citation>
    <scope>NUCLEOTIDE SEQUENCE [LARGE SCALE GENOMIC DNA]</scope>
    <source>
        <strain evidence="2 3">DSM 27651</strain>
    </source>
</reference>
<feature type="transmembrane region" description="Helical" evidence="1">
    <location>
        <begin position="61"/>
        <end position="85"/>
    </location>
</feature>
<name>A0ABX0XJ60_9SPHN</name>
<feature type="transmembrane region" description="Helical" evidence="1">
    <location>
        <begin position="30"/>
        <end position="49"/>
    </location>
</feature>
<dbReference type="Proteomes" id="UP000734218">
    <property type="component" value="Unassembled WGS sequence"/>
</dbReference>
<dbReference type="RefSeq" id="WP_167953299.1">
    <property type="nucleotide sequence ID" value="NZ_JAATJE010000001.1"/>
</dbReference>
<dbReference type="EMBL" id="JAATJE010000001">
    <property type="protein sequence ID" value="NJC33372.1"/>
    <property type="molecule type" value="Genomic_DNA"/>
</dbReference>
<accession>A0ABX0XJ60</accession>
<sequence length="94" mass="10142">MISVIVVAAATWGVTGPLLRWQVGSRIGASTTVPALLTWLVLIITYVDWNATAPDARGWQLVIVLFSFIISLVATLPALCVAWMIEGRWGHAAP</sequence>
<evidence type="ECO:0000313" key="2">
    <source>
        <dbReference type="EMBL" id="NJC33372.1"/>
    </source>
</evidence>
<keyword evidence="3" id="KW-1185">Reference proteome</keyword>